<dbReference type="AlphaFoldDB" id="A0A6J6HKB5"/>
<proteinExistence type="inferred from homology"/>
<organism evidence="10">
    <name type="scientific">freshwater metagenome</name>
    <dbReference type="NCBI Taxonomy" id="449393"/>
    <lineage>
        <taxon>unclassified sequences</taxon>
        <taxon>metagenomes</taxon>
        <taxon>ecological metagenomes</taxon>
    </lineage>
</organism>
<feature type="domain" description="Phosphoribosyl-AMP cyclohydrolase" evidence="9">
    <location>
        <begin position="33"/>
        <end position="105"/>
    </location>
</feature>
<dbReference type="NCBIfam" id="NF000768">
    <property type="entry name" value="PRK00051.1"/>
    <property type="match status" value="1"/>
</dbReference>
<reference evidence="10" key="1">
    <citation type="submission" date="2020-05" db="EMBL/GenBank/DDBJ databases">
        <authorList>
            <person name="Chiriac C."/>
            <person name="Salcher M."/>
            <person name="Ghai R."/>
            <person name="Kavagutti S V."/>
        </authorList>
    </citation>
    <scope>NUCLEOTIDE SEQUENCE</scope>
</reference>
<evidence type="ECO:0000256" key="8">
    <source>
        <dbReference type="ARBA" id="ARBA00023102"/>
    </source>
</evidence>
<evidence type="ECO:0000256" key="6">
    <source>
        <dbReference type="ARBA" id="ARBA00022605"/>
    </source>
</evidence>
<keyword evidence="5" id="KW-0963">Cytoplasm</keyword>
<dbReference type="PANTHER" id="PTHR42945:SF1">
    <property type="entry name" value="HISTIDINE BIOSYNTHESIS BIFUNCTIONAL PROTEIN HIS7"/>
    <property type="match status" value="1"/>
</dbReference>
<evidence type="ECO:0000256" key="4">
    <source>
        <dbReference type="ARBA" id="ARBA00017720"/>
    </source>
</evidence>
<dbReference type="GO" id="GO:0004636">
    <property type="term" value="F:phosphoribosyl-ATP diphosphatase activity"/>
    <property type="evidence" value="ECO:0007669"/>
    <property type="project" value="UniProtKB-ARBA"/>
</dbReference>
<keyword evidence="6" id="KW-0028">Amino-acid biosynthesis</keyword>
<comment type="pathway">
    <text evidence="2">Amino-acid biosynthesis; L-histidine biosynthesis; L-histidine from 5-phospho-alpha-D-ribose 1-diphosphate: step 3/9.</text>
</comment>
<evidence type="ECO:0000259" key="9">
    <source>
        <dbReference type="Pfam" id="PF01502"/>
    </source>
</evidence>
<accession>A0A6J6HKB5</accession>
<dbReference type="EMBL" id="CAEZVD010000001">
    <property type="protein sequence ID" value="CAB4613386.1"/>
    <property type="molecule type" value="Genomic_DNA"/>
</dbReference>
<evidence type="ECO:0000256" key="1">
    <source>
        <dbReference type="ARBA" id="ARBA00000024"/>
    </source>
</evidence>
<dbReference type="SUPFAM" id="SSF141734">
    <property type="entry name" value="HisI-like"/>
    <property type="match status" value="1"/>
</dbReference>
<comment type="catalytic activity">
    <reaction evidence="1">
        <text>1-(5-phospho-beta-D-ribosyl)-5'-AMP + H2O = 1-(5-phospho-beta-D-ribosyl)-5-[(5-phospho-beta-D-ribosylamino)methylideneamino]imidazole-4-carboxamide</text>
        <dbReference type="Rhea" id="RHEA:20049"/>
        <dbReference type="ChEBI" id="CHEBI:15377"/>
        <dbReference type="ChEBI" id="CHEBI:58435"/>
        <dbReference type="ChEBI" id="CHEBI:59457"/>
        <dbReference type="EC" id="3.5.4.19"/>
    </reaction>
</comment>
<dbReference type="Gene3D" id="3.10.20.810">
    <property type="entry name" value="Phosphoribosyl-AMP cyclohydrolase"/>
    <property type="match status" value="1"/>
</dbReference>
<sequence length="118" mass="13148">MPDFASQLAELKFNEQGLIPAIVQCAETKRVLMMAWMNMESLSKTIQLGETVFYSRSRQELWHKGEISGHTQKVLEIQLDCDKDTVLVFVSANGPACHTGSNSCFDVSTLWSAVHLDG</sequence>
<protein>
    <recommendedName>
        <fullName evidence="4">Histidine biosynthesis bifunctional protein HisIE</fullName>
        <ecNumber evidence="3">3.5.4.19</ecNumber>
    </recommendedName>
</protein>
<dbReference type="Pfam" id="PF01502">
    <property type="entry name" value="PRA-CH"/>
    <property type="match status" value="1"/>
</dbReference>
<keyword evidence="7" id="KW-0378">Hydrolase</keyword>
<evidence type="ECO:0000313" key="10">
    <source>
        <dbReference type="EMBL" id="CAB4613386.1"/>
    </source>
</evidence>
<dbReference type="HAMAP" id="MF_01021">
    <property type="entry name" value="HisI"/>
    <property type="match status" value="1"/>
</dbReference>
<dbReference type="InterPro" id="IPR026660">
    <property type="entry name" value="PRA-CH"/>
</dbReference>
<dbReference type="GO" id="GO:0000105">
    <property type="term" value="P:L-histidine biosynthetic process"/>
    <property type="evidence" value="ECO:0007669"/>
    <property type="project" value="UniProtKB-UniPathway"/>
</dbReference>
<gene>
    <name evidence="10" type="ORF">UFOPK1909_00019</name>
</gene>
<evidence type="ECO:0000256" key="7">
    <source>
        <dbReference type="ARBA" id="ARBA00022801"/>
    </source>
</evidence>
<keyword evidence="8" id="KW-0368">Histidine biosynthesis</keyword>
<dbReference type="UniPathway" id="UPA00031">
    <property type="reaction ID" value="UER00008"/>
</dbReference>
<dbReference type="InterPro" id="IPR038019">
    <property type="entry name" value="PRib_AMP_CycHydrolase_sf"/>
</dbReference>
<dbReference type="InterPro" id="IPR002496">
    <property type="entry name" value="PRib_AMP_CycHydrolase_dom"/>
</dbReference>
<dbReference type="EC" id="3.5.4.19" evidence="3"/>
<evidence type="ECO:0000256" key="2">
    <source>
        <dbReference type="ARBA" id="ARBA00005169"/>
    </source>
</evidence>
<name>A0A6J6HKB5_9ZZZZ</name>
<evidence type="ECO:0000256" key="5">
    <source>
        <dbReference type="ARBA" id="ARBA00022490"/>
    </source>
</evidence>
<dbReference type="GO" id="GO:0004635">
    <property type="term" value="F:phosphoribosyl-AMP cyclohydrolase activity"/>
    <property type="evidence" value="ECO:0007669"/>
    <property type="project" value="UniProtKB-EC"/>
</dbReference>
<evidence type="ECO:0000256" key="3">
    <source>
        <dbReference type="ARBA" id="ARBA00012721"/>
    </source>
</evidence>
<dbReference type="FunFam" id="3.10.20.810:FF:000001">
    <property type="entry name" value="Histidine biosynthesis bifunctional protein HisIE"/>
    <property type="match status" value="1"/>
</dbReference>
<dbReference type="PANTHER" id="PTHR42945">
    <property type="entry name" value="HISTIDINE BIOSYNTHESIS BIFUNCTIONAL PROTEIN"/>
    <property type="match status" value="1"/>
</dbReference>